<evidence type="ECO:0000256" key="2">
    <source>
        <dbReference type="ARBA" id="ARBA00022980"/>
    </source>
</evidence>
<dbReference type="GO" id="GO:0006412">
    <property type="term" value="P:translation"/>
    <property type="evidence" value="ECO:0007669"/>
    <property type="project" value="InterPro"/>
</dbReference>
<evidence type="ECO:0000256" key="7">
    <source>
        <dbReference type="RuleBase" id="RU000660"/>
    </source>
</evidence>
<dbReference type="GO" id="GO:0022625">
    <property type="term" value="C:cytosolic large ribosomal subunit"/>
    <property type="evidence" value="ECO:0007669"/>
    <property type="project" value="TreeGrafter"/>
</dbReference>
<evidence type="ECO:0000256" key="5">
    <source>
        <dbReference type="ARBA" id="ARBA00077677"/>
    </source>
</evidence>
<dbReference type="FunFam" id="3.90.1030.10:FF:000001">
    <property type="entry name" value="50S ribosomal protein L17"/>
    <property type="match status" value="1"/>
</dbReference>
<dbReference type="InterPro" id="IPR036373">
    <property type="entry name" value="Ribosomal_bL17_sf"/>
</dbReference>
<name>W7TNG7_9STRA</name>
<evidence type="ECO:0000256" key="6">
    <source>
        <dbReference type="ARBA" id="ARBA00082728"/>
    </source>
</evidence>
<dbReference type="Proteomes" id="UP000019335">
    <property type="component" value="Unassembled WGS sequence"/>
</dbReference>
<keyword evidence="2 7" id="KW-0689">Ribosomal protein</keyword>
<keyword evidence="8" id="KW-0472">Membrane</keyword>
<reference evidence="9 10" key="1">
    <citation type="journal article" date="2014" name="Mol. Plant">
        <title>Chromosome Scale Genome Assembly and Transcriptome Profiling of Nannochloropsis gaditana in Nitrogen Depletion.</title>
        <authorList>
            <person name="Corteggiani Carpinelli E."/>
            <person name="Telatin A."/>
            <person name="Vitulo N."/>
            <person name="Forcato C."/>
            <person name="D'Angelo M."/>
            <person name="Schiavon R."/>
            <person name="Vezzi A."/>
            <person name="Giacometti G.M."/>
            <person name="Morosinotto T."/>
            <person name="Valle G."/>
        </authorList>
    </citation>
    <scope>NUCLEOTIDE SEQUENCE [LARGE SCALE GENOMIC DNA]</scope>
    <source>
        <strain evidence="9 10">B-31</strain>
    </source>
</reference>
<dbReference type="NCBIfam" id="TIGR00059">
    <property type="entry name" value="L17"/>
    <property type="match status" value="1"/>
</dbReference>
<dbReference type="PANTHER" id="PTHR14413">
    <property type="entry name" value="RIBOSOMAL PROTEIN L17"/>
    <property type="match status" value="1"/>
</dbReference>
<feature type="transmembrane region" description="Helical" evidence="8">
    <location>
        <begin position="45"/>
        <end position="63"/>
    </location>
</feature>
<dbReference type="AlphaFoldDB" id="W7TNG7"/>
<evidence type="ECO:0000313" key="10">
    <source>
        <dbReference type="Proteomes" id="UP000019335"/>
    </source>
</evidence>
<keyword evidence="3 7" id="KW-0687">Ribonucleoprotein</keyword>
<evidence type="ECO:0000313" key="9">
    <source>
        <dbReference type="EMBL" id="EWM22269.1"/>
    </source>
</evidence>
<evidence type="ECO:0000256" key="8">
    <source>
        <dbReference type="SAM" id="Phobius"/>
    </source>
</evidence>
<dbReference type="OrthoDB" id="275000at2759"/>
<dbReference type="InterPro" id="IPR000456">
    <property type="entry name" value="Ribosomal_bL17"/>
</dbReference>
<organism evidence="9 10">
    <name type="scientific">Nannochloropsis gaditana</name>
    <dbReference type="NCBI Taxonomy" id="72520"/>
    <lineage>
        <taxon>Eukaryota</taxon>
        <taxon>Sar</taxon>
        <taxon>Stramenopiles</taxon>
        <taxon>Ochrophyta</taxon>
        <taxon>Eustigmatophyceae</taxon>
        <taxon>Eustigmatales</taxon>
        <taxon>Monodopsidaceae</taxon>
        <taxon>Nannochloropsis</taxon>
    </lineage>
</organism>
<dbReference type="SUPFAM" id="SSF64263">
    <property type="entry name" value="Prokaryotic ribosomal protein L17"/>
    <property type="match status" value="1"/>
</dbReference>
<dbReference type="Pfam" id="PF01196">
    <property type="entry name" value="Ribosomal_L17"/>
    <property type="match status" value="1"/>
</dbReference>
<gene>
    <name evidence="9" type="ORF">Naga_100504g2</name>
</gene>
<comment type="caution">
    <text evidence="9">The sequence shown here is derived from an EMBL/GenBank/DDBJ whole genome shotgun (WGS) entry which is preliminary data.</text>
</comment>
<dbReference type="PANTHER" id="PTHR14413:SF16">
    <property type="entry name" value="LARGE RIBOSOMAL SUBUNIT PROTEIN BL17M"/>
    <property type="match status" value="1"/>
</dbReference>
<dbReference type="HAMAP" id="MF_01368">
    <property type="entry name" value="Ribosomal_bL17"/>
    <property type="match status" value="1"/>
</dbReference>
<evidence type="ECO:0000256" key="4">
    <source>
        <dbReference type="ARBA" id="ARBA00072708"/>
    </source>
</evidence>
<dbReference type="GO" id="GO:0003735">
    <property type="term" value="F:structural constituent of ribosome"/>
    <property type="evidence" value="ECO:0007669"/>
    <property type="project" value="InterPro"/>
</dbReference>
<sequence>MNPLVHVFHRQCHRHGYFLALPAFSHPLKPETNTKNRARDMASRLFFFLAAALVFCGVNAFMLPSPLPLRAGASSRVLSVEEVSDFGGRSKGSMDMMRHGKRFKKLGKAADQRKALLRALTTEAIRHGRIKTTLIRAKAVRKYVDKMIGLSKRGDLHARRQALGWMYDKDLVAALFEQAQDRYGERAGGYCRVLRTLPRKGDNAPMAILELV</sequence>
<proteinExistence type="inferred from homology"/>
<keyword evidence="8" id="KW-0812">Transmembrane</keyword>
<keyword evidence="8" id="KW-1133">Transmembrane helix</keyword>
<comment type="similarity">
    <text evidence="1 7">Belongs to the bacterial ribosomal protein bL17 family.</text>
</comment>
<evidence type="ECO:0000256" key="1">
    <source>
        <dbReference type="ARBA" id="ARBA00008777"/>
    </source>
</evidence>
<keyword evidence="10" id="KW-1185">Reference proteome</keyword>
<evidence type="ECO:0000256" key="3">
    <source>
        <dbReference type="ARBA" id="ARBA00023274"/>
    </source>
</evidence>
<protein>
    <recommendedName>
        <fullName evidence="4">Large ribosomal subunit protein bL17c</fullName>
    </recommendedName>
    <alternativeName>
        <fullName evidence="5">50S ribosomal protein L17, chloroplastic</fullName>
    </alternativeName>
    <alternativeName>
        <fullName evidence="6">CL17</fullName>
    </alternativeName>
</protein>
<dbReference type="EMBL" id="AZIL01002236">
    <property type="protein sequence ID" value="EWM22269.1"/>
    <property type="molecule type" value="Genomic_DNA"/>
</dbReference>
<dbReference type="Gene3D" id="3.90.1030.10">
    <property type="entry name" value="Ribosomal protein L17"/>
    <property type="match status" value="1"/>
</dbReference>
<accession>W7TNG7</accession>